<dbReference type="AlphaFoldDB" id="A0AAD8XIH9"/>
<organism evidence="1 2">
    <name type="scientific">Glomerella acutata</name>
    <name type="common">Colletotrichum acutatum</name>
    <dbReference type="NCBI Taxonomy" id="27357"/>
    <lineage>
        <taxon>Eukaryota</taxon>
        <taxon>Fungi</taxon>
        <taxon>Dikarya</taxon>
        <taxon>Ascomycota</taxon>
        <taxon>Pezizomycotina</taxon>
        <taxon>Sordariomycetes</taxon>
        <taxon>Hypocreomycetidae</taxon>
        <taxon>Glomerellales</taxon>
        <taxon>Glomerellaceae</taxon>
        <taxon>Colletotrichum</taxon>
        <taxon>Colletotrichum acutatum species complex</taxon>
    </lineage>
</organism>
<proteinExistence type="predicted"/>
<protein>
    <submittedName>
        <fullName evidence="1">Uncharacterized protein</fullName>
    </submittedName>
</protein>
<sequence length="102" mass="11666">MMSRRLSNGWTSNLPIPSQFLSDAVNNCFWISTRISEWKHGRASSRKVAEDNSASFCTLTWSIEQRPFVCTECSISYLIFESPQASTVNNKSDTQFHTTRHT</sequence>
<evidence type="ECO:0000313" key="1">
    <source>
        <dbReference type="EMBL" id="KAK1727726.1"/>
    </source>
</evidence>
<dbReference type="GeneID" id="85385465"/>
<reference evidence="1" key="1">
    <citation type="submission" date="2021-12" db="EMBL/GenBank/DDBJ databases">
        <title>Comparative genomics, transcriptomics and evolutionary studies reveal genomic signatures of adaptation to plant cell wall in hemibiotrophic fungi.</title>
        <authorList>
            <consortium name="DOE Joint Genome Institute"/>
            <person name="Baroncelli R."/>
            <person name="Diaz J.F."/>
            <person name="Benocci T."/>
            <person name="Peng M."/>
            <person name="Battaglia E."/>
            <person name="Haridas S."/>
            <person name="Andreopoulos W."/>
            <person name="Labutti K."/>
            <person name="Pangilinan J."/>
            <person name="Floch G.L."/>
            <person name="Makela M.R."/>
            <person name="Henrissat B."/>
            <person name="Grigoriev I.V."/>
            <person name="Crouch J.A."/>
            <person name="De Vries R.P."/>
            <person name="Sukno S.A."/>
            <person name="Thon M.R."/>
        </authorList>
    </citation>
    <scope>NUCLEOTIDE SEQUENCE</scope>
    <source>
        <strain evidence="1">CBS 112980</strain>
    </source>
</reference>
<dbReference type="RefSeq" id="XP_060367781.1">
    <property type="nucleotide sequence ID" value="XM_060501566.1"/>
</dbReference>
<name>A0AAD8XIH9_GLOAC</name>
<keyword evidence="2" id="KW-1185">Reference proteome</keyword>
<gene>
    <name evidence="1" type="ORF">BDZ83DRAFT_187362</name>
</gene>
<comment type="caution">
    <text evidence="1">The sequence shown here is derived from an EMBL/GenBank/DDBJ whole genome shotgun (WGS) entry which is preliminary data.</text>
</comment>
<dbReference type="EMBL" id="JAHMHS010000022">
    <property type="protein sequence ID" value="KAK1727726.1"/>
    <property type="molecule type" value="Genomic_DNA"/>
</dbReference>
<dbReference type="Proteomes" id="UP001244207">
    <property type="component" value="Unassembled WGS sequence"/>
</dbReference>
<evidence type="ECO:0000313" key="2">
    <source>
        <dbReference type="Proteomes" id="UP001244207"/>
    </source>
</evidence>
<accession>A0AAD8XIH9</accession>